<keyword evidence="3" id="KW-0808">Transferase</keyword>
<dbReference type="PROSITE" id="PS50011">
    <property type="entry name" value="PROTEIN_KINASE_DOM"/>
    <property type="match status" value="1"/>
</dbReference>
<organism evidence="16 17">
    <name type="scientific">Corchorus olitorius</name>
    <dbReference type="NCBI Taxonomy" id="93759"/>
    <lineage>
        <taxon>Eukaryota</taxon>
        <taxon>Viridiplantae</taxon>
        <taxon>Streptophyta</taxon>
        <taxon>Embryophyta</taxon>
        <taxon>Tracheophyta</taxon>
        <taxon>Spermatophyta</taxon>
        <taxon>Magnoliopsida</taxon>
        <taxon>eudicotyledons</taxon>
        <taxon>Gunneridae</taxon>
        <taxon>Pentapetalae</taxon>
        <taxon>rosids</taxon>
        <taxon>malvids</taxon>
        <taxon>Malvales</taxon>
        <taxon>Malvaceae</taxon>
        <taxon>Grewioideae</taxon>
        <taxon>Apeibeae</taxon>
        <taxon>Corchorus</taxon>
    </lineage>
</organism>
<evidence type="ECO:0000256" key="8">
    <source>
        <dbReference type="ARBA" id="ARBA00022840"/>
    </source>
</evidence>
<dbReference type="Gene3D" id="1.10.510.10">
    <property type="entry name" value="Transferase(Phosphotransferase) domain 1"/>
    <property type="match status" value="1"/>
</dbReference>
<dbReference type="FunFam" id="3.30.200.20:FF:000039">
    <property type="entry name" value="receptor-like protein kinase FERONIA"/>
    <property type="match status" value="1"/>
</dbReference>
<feature type="domain" description="Protein kinase" evidence="15">
    <location>
        <begin position="513"/>
        <end position="723"/>
    </location>
</feature>
<dbReference type="AlphaFoldDB" id="A0A1R3KDQ2"/>
<keyword evidence="7" id="KW-0418">Kinase</keyword>
<keyword evidence="8 12" id="KW-0067">ATP-binding</keyword>
<dbReference type="InterPro" id="IPR024788">
    <property type="entry name" value="Malectin-like_Carb-bd_dom"/>
</dbReference>
<dbReference type="STRING" id="93759.A0A1R3KDQ2"/>
<evidence type="ECO:0000256" key="3">
    <source>
        <dbReference type="ARBA" id="ARBA00022679"/>
    </source>
</evidence>
<dbReference type="EMBL" id="AWUE01014069">
    <property type="protein sequence ID" value="OMP05221.1"/>
    <property type="molecule type" value="Genomic_DNA"/>
</dbReference>
<keyword evidence="11" id="KW-0325">Glycoprotein</keyword>
<sequence>MLTFVFYLVLFRRLFLPSAIAGSGNSLSAYTPTDYILLSCGESSNTIADDGRKWSPDERSKFSTSISENASFSARASYQDNSVSQVPYMSARVFHDKFTYSFPVSPGLKFLRFYFYPSKYSDFDGTTSFFSVTANNYLLFNNFSAYLTLSAQVIPSASLIKEFMVPVFETGKLDVTFSPSPNSFAFVNGVEVVSMPNNMYRNHRENPITFINQPSIPFDIPDTTAFETAYRLNVGAATVANLDDTGMFRTWSDDTPYIFGAAVGTTPMPRSDVVLRYTEDTPSYTAPDIVYTTSRTMGSVAKINMRYNLTWLFAIDTGFNYLLRLHFCETQMEVTHLGDRIFDIFINNQTAEHDVDVIYLSGGNSIPVYRDYVLLVPSEAPSEQILWLALHPSGHVAGSNFADAILNGLEIFRLNKSDGSLAVPNPEPIMTPITSNEPHQRSPLRKKRAIIGIALGSTATVLLSLLLSMIFCPKKPPSYYNRRSMERRKDSWLPDKLCQSFTLSDIQEATNNFDDAFIIGRGGFGNVYKGFIKGINSAVAIKRLNSESQQGAREFWAEIQMLSQLRFNNLVSLIGYCNDDHEMILVYDYMANGTLRDQLCNTDDRVPLSWKQRPAVDSKLEFSQIGLARWARKCVENESIGEIIDPFLKGKIAAHCLRIYVNVAENCIRENGFERPTMKDVVERLEFALQLQKIEDAEQISEATDCGTRSQSQAKNQDICKFG</sequence>
<evidence type="ECO:0000256" key="7">
    <source>
        <dbReference type="ARBA" id="ARBA00022777"/>
    </source>
</evidence>
<dbReference type="PANTHER" id="PTHR34590">
    <property type="entry name" value="OS03G0124300 PROTEIN-RELATED"/>
    <property type="match status" value="1"/>
</dbReference>
<dbReference type="SUPFAM" id="SSF56112">
    <property type="entry name" value="Protein kinase-like (PK-like)"/>
    <property type="match status" value="1"/>
</dbReference>
<evidence type="ECO:0000256" key="12">
    <source>
        <dbReference type="PROSITE-ProRule" id="PRU10141"/>
    </source>
</evidence>
<dbReference type="PROSITE" id="PS00107">
    <property type="entry name" value="PROTEIN_KINASE_ATP"/>
    <property type="match status" value="1"/>
</dbReference>
<name>A0A1R3KDQ2_9ROSI</name>
<evidence type="ECO:0000256" key="13">
    <source>
        <dbReference type="SAM" id="Phobius"/>
    </source>
</evidence>
<dbReference type="InterPro" id="IPR045272">
    <property type="entry name" value="ANXUR1/2-like"/>
</dbReference>
<evidence type="ECO:0000256" key="10">
    <source>
        <dbReference type="ARBA" id="ARBA00023136"/>
    </source>
</evidence>
<keyword evidence="9 13" id="KW-1133">Transmembrane helix</keyword>
<feature type="binding site" evidence="12">
    <location>
        <position position="542"/>
    </location>
    <ligand>
        <name>ATP</name>
        <dbReference type="ChEBI" id="CHEBI:30616"/>
    </ligand>
</feature>
<dbReference type="FunFam" id="2.60.120.430:FF:000007">
    <property type="entry name" value="FERONIA receptor-like kinase"/>
    <property type="match status" value="1"/>
</dbReference>
<dbReference type="GO" id="GO:0004714">
    <property type="term" value="F:transmembrane receptor protein tyrosine kinase activity"/>
    <property type="evidence" value="ECO:0007669"/>
    <property type="project" value="InterPro"/>
</dbReference>
<dbReference type="InterPro" id="IPR011009">
    <property type="entry name" value="Kinase-like_dom_sf"/>
</dbReference>
<keyword evidence="10 13" id="KW-0472">Membrane</keyword>
<dbReference type="Gene3D" id="3.30.200.20">
    <property type="entry name" value="Phosphorylase Kinase, domain 1"/>
    <property type="match status" value="1"/>
</dbReference>
<evidence type="ECO:0000313" key="17">
    <source>
        <dbReference type="Proteomes" id="UP000187203"/>
    </source>
</evidence>
<dbReference type="Pfam" id="PF07714">
    <property type="entry name" value="PK_Tyr_Ser-Thr"/>
    <property type="match status" value="1"/>
</dbReference>
<keyword evidence="2" id="KW-0723">Serine/threonine-protein kinase</keyword>
<dbReference type="GO" id="GO:0016020">
    <property type="term" value="C:membrane"/>
    <property type="evidence" value="ECO:0007669"/>
    <property type="project" value="UniProtKB-SubCell"/>
</dbReference>
<dbReference type="InterPro" id="IPR001245">
    <property type="entry name" value="Ser-Thr/Tyr_kinase_cat_dom"/>
</dbReference>
<dbReference type="Gene3D" id="2.60.120.430">
    <property type="entry name" value="Galactose-binding lectin"/>
    <property type="match status" value="2"/>
</dbReference>
<keyword evidence="4 13" id="KW-0812">Transmembrane</keyword>
<evidence type="ECO:0000256" key="4">
    <source>
        <dbReference type="ARBA" id="ARBA00022692"/>
    </source>
</evidence>
<dbReference type="InterPro" id="IPR017441">
    <property type="entry name" value="Protein_kinase_ATP_BS"/>
</dbReference>
<evidence type="ECO:0000256" key="1">
    <source>
        <dbReference type="ARBA" id="ARBA00004479"/>
    </source>
</evidence>
<feature type="signal peptide" evidence="14">
    <location>
        <begin position="1"/>
        <end position="21"/>
    </location>
</feature>
<dbReference type="OrthoDB" id="1720310at2759"/>
<evidence type="ECO:0000256" key="9">
    <source>
        <dbReference type="ARBA" id="ARBA00022989"/>
    </source>
</evidence>
<comment type="caution">
    <text evidence="16">The sequence shown here is derived from an EMBL/GenBank/DDBJ whole genome shotgun (WGS) entry which is preliminary data.</text>
</comment>
<reference evidence="17" key="1">
    <citation type="submission" date="2013-09" db="EMBL/GenBank/DDBJ databases">
        <title>Corchorus olitorius genome sequencing.</title>
        <authorList>
            <person name="Alam M."/>
            <person name="Haque M.S."/>
            <person name="Islam M.S."/>
            <person name="Emdad E.M."/>
            <person name="Islam M.M."/>
            <person name="Ahmed B."/>
            <person name="Halim A."/>
            <person name="Hossen Q.M.M."/>
            <person name="Hossain M.Z."/>
            <person name="Ahmed R."/>
            <person name="Khan M.M."/>
            <person name="Islam R."/>
            <person name="Rashid M.M."/>
            <person name="Khan S.A."/>
            <person name="Rahman M.S."/>
            <person name="Alam M."/>
            <person name="Yahiya A.S."/>
            <person name="Khan M.S."/>
            <person name="Azam M.S."/>
            <person name="Haque T."/>
            <person name="Lashkar M.Z.H."/>
            <person name="Akhand A.I."/>
            <person name="Morshed G."/>
            <person name="Roy S."/>
            <person name="Uddin K.S."/>
            <person name="Rabeya T."/>
            <person name="Hossain A.S."/>
            <person name="Chowdhury A."/>
            <person name="Snigdha A.R."/>
            <person name="Mortoza M.S."/>
            <person name="Matin S.A."/>
            <person name="Hoque S.M.E."/>
            <person name="Islam M.K."/>
            <person name="Roy D.K."/>
            <person name="Haider R."/>
            <person name="Moosa M.M."/>
            <person name="Elias S.M."/>
            <person name="Hasan A.M."/>
            <person name="Jahan S."/>
            <person name="Shafiuddin M."/>
            <person name="Mahmood N."/>
            <person name="Shommy N.S."/>
        </authorList>
    </citation>
    <scope>NUCLEOTIDE SEQUENCE [LARGE SCALE GENOMIC DNA]</scope>
    <source>
        <strain evidence="17">cv. O-4</strain>
    </source>
</reference>
<feature type="transmembrane region" description="Helical" evidence="13">
    <location>
        <begin position="449"/>
        <end position="472"/>
    </location>
</feature>
<proteinExistence type="predicted"/>
<accession>A0A1R3KDQ2</accession>
<dbReference type="FunFam" id="2.60.120.430:FF:000003">
    <property type="entry name" value="FERONIA receptor-like kinase"/>
    <property type="match status" value="1"/>
</dbReference>
<evidence type="ECO:0000313" key="16">
    <source>
        <dbReference type="EMBL" id="OMP05221.1"/>
    </source>
</evidence>
<dbReference type="GO" id="GO:0004674">
    <property type="term" value="F:protein serine/threonine kinase activity"/>
    <property type="evidence" value="ECO:0007669"/>
    <property type="project" value="UniProtKB-KW"/>
</dbReference>
<dbReference type="InterPro" id="IPR000719">
    <property type="entry name" value="Prot_kinase_dom"/>
</dbReference>
<keyword evidence="5 14" id="KW-0732">Signal</keyword>
<gene>
    <name evidence="16" type="ORF">COLO4_08988</name>
</gene>
<dbReference type="PANTHER" id="PTHR34590:SF5">
    <property type="entry name" value="OS04G0586500 PROTEIN"/>
    <property type="match status" value="1"/>
</dbReference>
<dbReference type="Proteomes" id="UP000187203">
    <property type="component" value="Unassembled WGS sequence"/>
</dbReference>
<evidence type="ECO:0000256" key="5">
    <source>
        <dbReference type="ARBA" id="ARBA00022729"/>
    </source>
</evidence>
<evidence type="ECO:0000256" key="2">
    <source>
        <dbReference type="ARBA" id="ARBA00022527"/>
    </source>
</evidence>
<comment type="subcellular location">
    <subcellularLocation>
        <location evidence="1">Membrane</location>
        <topology evidence="1">Single-pass type I membrane protein</topology>
    </subcellularLocation>
</comment>
<evidence type="ECO:0000256" key="6">
    <source>
        <dbReference type="ARBA" id="ARBA00022741"/>
    </source>
</evidence>
<evidence type="ECO:0000256" key="11">
    <source>
        <dbReference type="ARBA" id="ARBA00023180"/>
    </source>
</evidence>
<keyword evidence="6 12" id="KW-0547">Nucleotide-binding</keyword>
<dbReference type="GO" id="GO:0005524">
    <property type="term" value="F:ATP binding"/>
    <property type="evidence" value="ECO:0007669"/>
    <property type="project" value="UniProtKB-UniRule"/>
</dbReference>
<keyword evidence="17" id="KW-1185">Reference proteome</keyword>
<evidence type="ECO:0000259" key="15">
    <source>
        <dbReference type="PROSITE" id="PS50011"/>
    </source>
</evidence>
<protein>
    <recommendedName>
        <fullName evidence="15">Protein kinase domain-containing protein</fullName>
    </recommendedName>
</protein>
<evidence type="ECO:0000256" key="14">
    <source>
        <dbReference type="SAM" id="SignalP"/>
    </source>
</evidence>
<dbReference type="Pfam" id="PF12819">
    <property type="entry name" value="Malectin_like"/>
    <property type="match status" value="1"/>
</dbReference>
<feature type="chain" id="PRO_5012119380" description="Protein kinase domain-containing protein" evidence="14">
    <location>
        <begin position="22"/>
        <end position="723"/>
    </location>
</feature>